<dbReference type="RefSeq" id="WP_116847246.1">
    <property type="nucleotide sequence ID" value="NZ_QTJU01000003.1"/>
</dbReference>
<dbReference type="InterPro" id="IPR016181">
    <property type="entry name" value="Acyl_CoA_acyltransferase"/>
</dbReference>
<name>A0A3E1NJ87_9BACT</name>
<dbReference type="OrthoDB" id="5109343at2"/>
<evidence type="ECO:0000313" key="3">
    <source>
        <dbReference type="Proteomes" id="UP000261284"/>
    </source>
</evidence>
<dbReference type="InterPro" id="IPR000182">
    <property type="entry name" value="GNAT_dom"/>
</dbReference>
<keyword evidence="2" id="KW-0808">Transferase</keyword>
<keyword evidence="3" id="KW-1185">Reference proteome</keyword>
<dbReference type="SUPFAM" id="SSF55729">
    <property type="entry name" value="Acyl-CoA N-acyltransferases (Nat)"/>
    <property type="match status" value="1"/>
</dbReference>
<dbReference type="GO" id="GO:0016747">
    <property type="term" value="F:acyltransferase activity, transferring groups other than amino-acyl groups"/>
    <property type="evidence" value="ECO:0007669"/>
    <property type="project" value="InterPro"/>
</dbReference>
<dbReference type="EMBL" id="QTJU01000003">
    <property type="protein sequence ID" value="RFM28000.1"/>
    <property type="molecule type" value="Genomic_DNA"/>
</dbReference>
<dbReference type="Proteomes" id="UP000261284">
    <property type="component" value="Unassembled WGS sequence"/>
</dbReference>
<protein>
    <submittedName>
        <fullName evidence="2">GNAT family N-acetyltransferase</fullName>
    </submittedName>
</protein>
<proteinExistence type="predicted"/>
<dbReference type="Pfam" id="PF00583">
    <property type="entry name" value="Acetyltransf_1"/>
    <property type="match status" value="1"/>
</dbReference>
<accession>A0A3E1NJ87</accession>
<dbReference type="AlphaFoldDB" id="A0A3E1NJ87"/>
<reference evidence="2 3" key="1">
    <citation type="submission" date="2018-08" db="EMBL/GenBank/DDBJ databases">
        <title>Chitinophagaceae sp. K23C18032701, a novel bacterium isolated from forest soil.</title>
        <authorList>
            <person name="Wang C."/>
        </authorList>
    </citation>
    <scope>NUCLEOTIDE SEQUENCE [LARGE SCALE GENOMIC DNA]</scope>
    <source>
        <strain evidence="2 3">K23C18032701</strain>
    </source>
</reference>
<comment type="caution">
    <text evidence="2">The sequence shown here is derived from an EMBL/GenBank/DDBJ whole genome shotgun (WGS) entry which is preliminary data.</text>
</comment>
<sequence length="187" mass="21470">MPPLFVTKFVTTDDELVQIAALSDANLVSNVSDDTKGKEGFVTWAYTPEILRSLHAVTPSVIVKHNNQVAGYALVLPQEAAQLYPPLAGVLQYFKEHVTYQGKPVSDYRFYVMGQVCVHPQFRGQGVFDKLYQFHREQLAGQYDFILTEISTRNLRSQRAHERVGFTTIHTYHDNMDEWNVVLWNFM</sequence>
<organism evidence="2 3">
    <name type="scientific">Deminuibacter soli</name>
    <dbReference type="NCBI Taxonomy" id="2291815"/>
    <lineage>
        <taxon>Bacteria</taxon>
        <taxon>Pseudomonadati</taxon>
        <taxon>Bacteroidota</taxon>
        <taxon>Chitinophagia</taxon>
        <taxon>Chitinophagales</taxon>
        <taxon>Chitinophagaceae</taxon>
        <taxon>Deminuibacter</taxon>
    </lineage>
</organism>
<dbReference type="Gene3D" id="3.40.630.30">
    <property type="match status" value="1"/>
</dbReference>
<evidence type="ECO:0000259" key="1">
    <source>
        <dbReference type="PROSITE" id="PS51186"/>
    </source>
</evidence>
<evidence type="ECO:0000313" key="2">
    <source>
        <dbReference type="EMBL" id="RFM28000.1"/>
    </source>
</evidence>
<gene>
    <name evidence="2" type="ORF">DXN05_10690</name>
</gene>
<feature type="domain" description="N-acetyltransferase" evidence="1">
    <location>
        <begin position="15"/>
        <end position="187"/>
    </location>
</feature>
<dbReference type="PROSITE" id="PS51186">
    <property type="entry name" value="GNAT"/>
    <property type="match status" value="1"/>
</dbReference>